<dbReference type="OrthoDB" id="285410at2"/>
<protein>
    <submittedName>
        <fullName evidence="1">Metal-binding protein</fullName>
    </submittedName>
</protein>
<organism evidence="1">
    <name type="scientific">Shewanella colwelliana</name>
    <name type="common">Alteromonas colwelliana</name>
    <dbReference type="NCBI Taxonomy" id="23"/>
    <lineage>
        <taxon>Bacteria</taxon>
        <taxon>Pseudomonadati</taxon>
        <taxon>Pseudomonadota</taxon>
        <taxon>Gammaproteobacteria</taxon>
        <taxon>Alteromonadales</taxon>
        <taxon>Shewanellaceae</taxon>
        <taxon>Shewanella</taxon>
    </lineage>
</organism>
<reference evidence="1" key="1">
    <citation type="submission" date="2016-07" db="EMBL/GenBank/DDBJ databases">
        <title>Whole-genome of two Shewanella species isolated from a digestive organ of sea cucumber Apostichopus japonicus Selenka 1867.</title>
        <authorList>
            <person name="Hong H.-H."/>
            <person name="Choi H."/>
            <person name="Cheon S."/>
            <person name="Oh J.-S."/>
            <person name="Lee H.-G."/>
            <person name="Park C."/>
        </authorList>
    </citation>
    <scope>NUCLEOTIDE SEQUENCE [LARGE SCALE GENOMIC DNA]</scope>
    <source>
        <strain evidence="1">CSB03KR</strain>
    </source>
</reference>
<proteinExistence type="predicted"/>
<dbReference type="NCBIfam" id="TIGR03853">
    <property type="entry name" value="matur_matur"/>
    <property type="match status" value="1"/>
</dbReference>
<dbReference type="STRING" id="23.BEL05_03220"/>
<dbReference type="AlphaFoldDB" id="A0A1E5INB6"/>
<gene>
    <name evidence="1" type="ORF">BEL05_03220</name>
</gene>
<dbReference type="Proteomes" id="UP000095230">
    <property type="component" value="Unassembled WGS sequence"/>
</dbReference>
<dbReference type="Pfam" id="PF10678">
    <property type="entry name" value="DUF2492"/>
    <property type="match status" value="1"/>
</dbReference>
<name>A0A1E5INB6_SHECO</name>
<accession>A0A1E5INB6</accession>
<dbReference type="RefSeq" id="WP_069672001.1">
    <property type="nucleotide sequence ID" value="NZ_MCBT01000048.1"/>
</dbReference>
<comment type="caution">
    <text evidence="1">The sequence shown here is derived from an EMBL/GenBank/DDBJ whole genome shotgun (WGS) entry which is preliminary data.</text>
</comment>
<dbReference type="EMBL" id="MCBT01000048">
    <property type="protein sequence ID" value="OEG72022.1"/>
    <property type="molecule type" value="Genomic_DNA"/>
</dbReference>
<evidence type="ECO:0000313" key="1">
    <source>
        <dbReference type="EMBL" id="OEG72022.1"/>
    </source>
</evidence>
<dbReference type="InterPro" id="IPR019620">
    <property type="entry name" value="Metal-bd_prot_put"/>
</dbReference>
<sequence>MSDSIHGHQVMELMLSLGRAVTKQELEKIMVQRFGEQARYHTCSASEMDAQALIQFLEAKGKFTASEEGIETAAERICNH</sequence>